<gene>
    <name evidence="1" type="ORF">H8E29_07960</name>
</gene>
<dbReference type="EMBL" id="JACNJN010000094">
    <property type="protein sequence ID" value="MBC8335182.1"/>
    <property type="molecule type" value="Genomic_DNA"/>
</dbReference>
<evidence type="ECO:0000313" key="1">
    <source>
        <dbReference type="EMBL" id="MBC8335182.1"/>
    </source>
</evidence>
<comment type="caution">
    <text evidence="1">The sequence shown here is derived from an EMBL/GenBank/DDBJ whole genome shotgun (WGS) entry which is preliminary data.</text>
</comment>
<proteinExistence type="predicted"/>
<name>A0A8J6NK76_9CHLR</name>
<accession>A0A8J6NK76</accession>
<protein>
    <submittedName>
        <fullName evidence="1">Uncharacterized protein</fullName>
    </submittedName>
</protein>
<sequence>MHWNQQSKKLANLVHQKPIKILDDVGFCIPEDKLLTRLTKAGFLVDIDTRMVKVSSDLLETA</sequence>
<organism evidence="1 2">
    <name type="scientific">Candidatus Desulfolinea nitratireducens</name>
    <dbReference type="NCBI Taxonomy" id="2841698"/>
    <lineage>
        <taxon>Bacteria</taxon>
        <taxon>Bacillati</taxon>
        <taxon>Chloroflexota</taxon>
        <taxon>Anaerolineae</taxon>
        <taxon>Anaerolineales</taxon>
        <taxon>Anaerolineales incertae sedis</taxon>
        <taxon>Candidatus Desulfolinea</taxon>
    </lineage>
</organism>
<dbReference type="AlphaFoldDB" id="A0A8J6NK76"/>
<reference evidence="1 2" key="1">
    <citation type="submission" date="2020-08" db="EMBL/GenBank/DDBJ databases">
        <title>Bridging the membrane lipid divide: bacteria of the FCB group superphylum have the potential to synthesize archaeal ether lipids.</title>
        <authorList>
            <person name="Villanueva L."/>
            <person name="Von Meijenfeldt F.A.B."/>
            <person name="Westbye A.B."/>
            <person name="Yadav S."/>
            <person name="Hopmans E.C."/>
            <person name="Dutilh B.E."/>
            <person name="Sinninghe Damste J.S."/>
        </authorList>
    </citation>
    <scope>NUCLEOTIDE SEQUENCE [LARGE SCALE GENOMIC DNA]</scope>
    <source>
        <strain evidence="1">NIOZ-UU36</strain>
    </source>
</reference>
<evidence type="ECO:0000313" key="2">
    <source>
        <dbReference type="Proteomes" id="UP000614469"/>
    </source>
</evidence>
<dbReference type="Proteomes" id="UP000614469">
    <property type="component" value="Unassembled WGS sequence"/>
</dbReference>